<gene>
    <name evidence="9" type="ORF">QGN23_04220</name>
</gene>
<evidence type="ECO:0000259" key="8">
    <source>
        <dbReference type="PROSITE" id="PS52029"/>
    </source>
</evidence>
<comment type="pathway">
    <text evidence="1 7">Cell wall biogenesis; peptidoglycan biosynthesis.</text>
</comment>
<dbReference type="Pfam" id="PF20142">
    <property type="entry name" value="Scaffold"/>
    <property type="match status" value="1"/>
</dbReference>
<evidence type="ECO:0000313" key="9">
    <source>
        <dbReference type="EMBL" id="WHF52491.1"/>
    </source>
</evidence>
<dbReference type="PROSITE" id="PS52029">
    <property type="entry name" value="LD_TPASE"/>
    <property type="match status" value="1"/>
</dbReference>
<dbReference type="CDD" id="cd16913">
    <property type="entry name" value="YkuD_like"/>
    <property type="match status" value="1"/>
</dbReference>
<dbReference type="SUPFAM" id="SSF141523">
    <property type="entry name" value="L,D-transpeptidase catalytic domain-like"/>
    <property type="match status" value="1"/>
</dbReference>
<keyword evidence="3" id="KW-0808">Transferase</keyword>
<evidence type="ECO:0000256" key="2">
    <source>
        <dbReference type="ARBA" id="ARBA00005992"/>
    </source>
</evidence>
<evidence type="ECO:0000256" key="6">
    <source>
        <dbReference type="ARBA" id="ARBA00023316"/>
    </source>
</evidence>
<dbReference type="PANTHER" id="PTHR41533">
    <property type="entry name" value="L,D-TRANSPEPTIDASE HI_1667-RELATED"/>
    <property type="match status" value="1"/>
</dbReference>
<comment type="similarity">
    <text evidence="2">Belongs to the YkuD family.</text>
</comment>
<evidence type="ECO:0000256" key="7">
    <source>
        <dbReference type="PROSITE-ProRule" id="PRU01373"/>
    </source>
</evidence>
<dbReference type="Proteomes" id="UP001241656">
    <property type="component" value="Chromosome"/>
</dbReference>
<protein>
    <submittedName>
        <fullName evidence="9">L,D-transpeptidase family protein</fullName>
    </submittedName>
</protein>
<feature type="domain" description="L,D-TPase catalytic" evidence="8">
    <location>
        <begin position="219"/>
        <end position="393"/>
    </location>
</feature>
<accession>A0ABY8RFB1</accession>
<name>A0ABY8RFB1_9FLAO</name>
<keyword evidence="6 7" id="KW-0961">Cell wall biogenesis/degradation</keyword>
<dbReference type="InterPro" id="IPR005490">
    <property type="entry name" value="LD_TPept_cat_dom"/>
</dbReference>
<sequence length="448" mass="51368">MKAILYFHVILLAVIQISGQNIRLDLFLADTANWRTLHYPKTVKRFYEQNRFKYAWMDSEKDLLQGAIALLASAPQYGMSSYANQPQEFSAEKLKKAAHPTTAKDSVAMIKNDILITDQLITFLNHLHFGKYNPFYKADEIDERNIDGFRADEILAGALRKRNLQNAASEAQPKIKAYQDLQNYLRRTFSGDNEVPPETVTKIIINMERLRWVDTDEDSYILVNIPSYTLEFHQAGKISEFKVIVGKPSNKSPVLKSAIHYFTTAPVWVVPQSIMMKEILPKILKNRQYLTNHHYSFYNKEGHPIKGSSTTLKAVRSNPSQFTVRQSAGPGNALGAIVFRFPNPYHVYLHDTSQPNLFHQEYRALSHGCIRVEDAKQLAGLLLIGDGAANQIPELEEAMQTYTRKDFILKKPVPFMISYLTCRIHQGKPEMFRDIYGLDKNLEQKFPH</sequence>
<feature type="active site" description="Nucleophile" evidence="7">
    <location>
        <position position="369"/>
    </location>
</feature>
<evidence type="ECO:0000256" key="3">
    <source>
        <dbReference type="ARBA" id="ARBA00022679"/>
    </source>
</evidence>
<dbReference type="PANTHER" id="PTHR41533:SF2">
    <property type="entry name" value="BLR7131 PROTEIN"/>
    <property type="match status" value="1"/>
</dbReference>
<keyword evidence="4 7" id="KW-0133">Cell shape</keyword>
<dbReference type="InterPro" id="IPR052905">
    <property type="entry name" value="LD-transpeptidase_YkuD-like"/>
</dbReference>
<dbReference type="Pfam" id="PF03734">
    <property type="entry name" value="YkuD"/>
    <property type="match status" value="1"/>
</dbReference>
<dbReference type="Gene3D" id="2.40.440.10">
    <property type="entry name" value="L,D-transpeptidase catalytic domain-like"/>
    <property type="match status" value="1"/>
</dbReference>
<evidence type="ECO:0000256" key="4">
    <source>
        <dbReference type="ARBA" id="ARBA00022960"/>
    </source>
</evidence>
<keyword evidence="5 7" id="KW-0573">Peptidoglycan synthesis</keyword>
<evidence type="ECO:0000313" key="10">
    <source>
        <dbReference type="Proteomes" id="UP001241656"/>
    </source>
</evidence>
<dbReference type="RefSeq" id="WP_282905778.1">
    <property type="nucleotide sequence ID" value="NZ_CP124855.1"/>
</dbReference>
<dbReference type="EMBL" id="CP124855">
    <property type="protein sequence ID" value="WHF52491.1"/>
    <property type="molecule type" value="Genomic_DNA"/>
</dbReference>
<dbReference type="InterPro" id="IPR045380">
    <property type="entry name" value="LD_TPept_scaffold_dom"/>
</dbReference>
<evidence type="ECO:0000256" key="1">
    <source>
        <dbReference type="ARBA" id="ARBA00004752"/>
    </source>
</evidence>
<proteinExistence type="inferred from homology"/>
<reference evidence="9 10" key="1">
    <citation type="submission" date="2023-05" db="EMBL/GenBank/DDBJ databases">
        <title>Genomic insight into Chryseobacterium sp. wdc7 isolated forest soil (Gotjawal).</title>
        <authorList>
            <person name="Park S.-J."/>
        </authorList>
    </citation>
    <scope>NUCLEOTIDE SEQUENCE [LARGE SCALE GENOMIC DNA]</scope>
    <source>
        <strain evidence="10">wdc7</strain>
    </source>
</reference>
<organism evidence="9 10">
    <name type="scientific">Chryseobacterium gotjawalense</name>
    <dbReference type="NCBI Taxonomy" id="3042315"/>
    <lineage>
        <taxon>Bacteria</taxon>
        <taxon>Pseudomonadati</taxon>
        <taxon>Bacteroidota</taxon>
        <taxon>Flavobacteriia</taxon>
        <taxon>Flavobacteriales</taxon>
        <taxon>Weeksellaceae</taxon>
        <taxon>Chryseobacterium group</taxon>
        <taxon>Chryseobacterium</taxon>
    </lineage>
</organism>
<keyword evidence="10" id="KW-1185">Reference proteome</keyword>
<evidence type="ECO:0000256" key="5">
    <source>
        <dbReference type="ARBA" id="ARBA00022984"/>
    </source>
</evidence>
<dbReference type="InterPro" id="IPR038063">
    <property type="entry name" value="Transpep_catalytic_dom"/>
</dbReference>
<feature type="active site" description="Proton donor/acceptor" evidence="7">
    <location>
        <position position="350"/>
    </location>
</feature>